<reference evidence="2" key="1">
    <citation type="submission" date="2021-02" db="EMBL/GenBank/DDBJ databases">
        <authorList>
            <person name="Nowell W R."/>
        </authorList>
    </citation>
    <scope>NUCLEOTIDE SEQUENCE</scope>
</reference>
<keyword evidence="4" id="KW-1185">Reference proteome</keyword>
<gene>
    <name evidence="2" type="ORF">GPM918_LOCUS11878</name>
    <name evidence="3" type="ORF">SRO942_LOCUS11879</name>
</gene>
<accession>A0A814DWN5</accession>
<dbReference type="Proteomes" id="UP000681722">
    <property type="component" value="Unassembled WGS sequence"/>
</dbReference>
<dbReference type="EMBL" id="CAJNOQ010002532">
    <property type="protein sequence ID" value="CAF0963975.1"/>
    <property type="molecule type" value="Genomic_DNA"/>
</dbReference>
<evidence type="ECO:0000313" key="2">
    <source>
        <dbReference type="EMBL" id="CAF0963975.1"/>
    </source>
</evidence>
<comment type="caution">
    <text evidence="2">The sequence shown here is derived from an EMBL/GenBank/DDBJ whole genome shotgun (WGS) entry which is preliminary data.</text>
</comment>
<evidence type="ECO:0000256" key="1">
    <source>
        <dbReference type="SAM" id="MobiDB-lite"/>
    </source>
</evidence>
<dbReference type="Proteomes" id="UP000663829">
    <property type="component" value="Unassembled WGS sequence"/>
</dbReference>
<dbReference type="EMBL" id="CAJOBC010002532">
    <property type="protein sequence ID" value="CAF3737772.1"/>
    <property type="molecule type" value="Genomic_DNA"/>
</dbReference>
<evidence type="ECO:0000313" key="3">
    <source>
        <dbReference type="EMBL" id="CAF3737772.1"/>
    </source>
</evidence>
<feature type="region of interest" description="Disordered" evidence="1">
    <location>
        <begin position="54"/>
        <end position="75"/>
    </location>
</feature>
<sequence length="202" mass="21864">MNLPIRSDLKDYIFHLEVPSPATKKVESCGGNACPTCDKCRDWYRSGSRWQKRSDATCSGTTRTDTDGHPDGGGSTRTYVYNHGRATGWDTTGTTSTRDDHGGRYGRGVYTVTRGTADTSSGHTGLCACIGGGGFASDHFVVGDIEFILMPRSFMVDGGKDEVGRCDDVMLVGAPCSLNRLIVCRMVFPMGADWDDIAEELK</sequence>
<evidence type="ECO:0000313" key="4">
    <source>
        <dbReference type="Proteomes" id="UP000663829"/>
    </source>
</evidence>
<organism evidence="2 4">
    <name type="scientific">Didymodactylos carnosus</name>
    <dbReference type="NCBI Taxonomy" id="1234261"/>
    <lineage>
        <taxon>Eukaryota</taxon>
        <taxon>Metazoa</taxon>
        <taxon>Spiralia</taxon>
        <taxon>Gnathifera</taxon>
        <taxon>Rotifera</taxon>
        <taxon>Eurotatoria</taxon>
        <taxon>Bdelloidea</taxon>
        <taxon>Philodinida</taxon>
        <taxon>Philodinidae</taxon>
        <taxon>Didymodactylos</taxon>
    </lineage>
</organism>
<dbReference type="OrthoDB" id="10005383at2759"/>
<protein>
    <submittedName>
        <fullName evidence="2">Uncharacterized protein</fullName>
    </submittedName>
</protein>
<dbReference type="AlphaFoldDB" id="A0A814DWN5"/>
<proteinExistence type="predicted"/>
<name>A0A814DWN5_9BILA</name>